<dbReference type="Proteomes" id="UP000814128">
    <property type="component" value="Unassembled WGS sequence"/>
</dbReference>
<proteinExistence type="predicted"/>
<accession>A0ACB8Q4W6</accession>
<comment type="caution">
    <text evidence="1">The sequence shown here is derived from an EMBL/GenBank/DDBJ whole genome shotgun (WGS) entry which is preliminary data.</text>
</comment>
<name>A0ACB8Q4W6_9AGAM</name>
<organism evidence="1 2">
    <name type="scientific">Vararia minispora EC-137</name>
    <dbReference type="NCBI Taxonomy" id="1314806"/>
    <lineage>
        <taxon>Eukaryota</taxon>
        <taxon>Fungi</taxon>
        <taxon>Dikarya</taxon>
        <taxon>Basidiomycota</taxon>
        <taxon>Agaricomycotina</taxon>
        <taxon>Agaricomycetes</taxon>
        <taxon>Russulales</taxon>
        <taxon>Lachnocladiaceae</taxon>
        <taxon>Vararia</taxon>
    </lineage>
</organism>
<reference evidence="1" key="1">
    <citation type="submission" date="2021-02" db="EMBL/GenBank/DDBJ databases">
        <authorList>
            <consortium name="DOE Joint Genome Institute"/>
            <person name="Ahrendt S."/>
            <person name="Looney B.P."/>
            <person name="Miyauchi S."/>
            <person name="Morin E."/>
            <person name="Drula E."/>
            <person name="Courty P.E."/>
            <person name="Chicoki N."/>
            <person name="Fauchery L."/>
            <person name="Kohler A."/>
            <person name="Kuo A."/>
            <person name="Labutti K."/>
            <person name="Pangilinan J."/>
            <person name="Lipzen A."/>
            <person name="Riley R."/>
            <person name="Andreopoulos W."/>
            <person name="He G."/>
            <person name="Johnson J."/>
            <person name="Barry K.W."/>
            <person name="Grigoriev I.V."/>
            <person name="Nagy L."/>
            <person name="Hibbett D."/>
            <person name="Henrissat B."/>
            <person name="Matheny P.B."/>
            <person name="Labbe J."/>
            <person name="Martin F."/>
        </authorList>
    </citation>
    <scope>NUCLEOTIDE SEQUENCE</scope>
    <source>
        <strain evidence="1">EC-137</strain>
    </source>
</reference>
<protein>
    <submittedName>
        <fullName evidence="1">Uncharacterized protein</fullName>
    </submittedName>
</protein>
<evidence type="ECO:0000313" key="1">
    <source>
        <dbReference type="EMBL" id="KAI0026655.1"/>
    </source>
</evidence>
<evidence type="ECO:0000313" key="2">
    <source>
        <dbReference type="Proteomes" id="UP000814128"/>
    </source>
</evidence>
<keyword evidence="2" id="KW-1185">Reference proteome</keyword>
<gene>
    <name evidence="1" type="ORF">K488DRAFT_92148</name>
</gene>
<reference evidence="1" key="2">
    <citation type="journal article" date="2022" name="New Phytol.">
        <title>Evolutionary transition to the ectomycorrhizal habit in the genomes of a hyperdiverse lineage of mushroom-forming fungi.</title>
        <authorList>
            <person name="Looney B."/>
            <person name="Miyauchi S."/>
            <person name="Morin E."/>
            <person name="Drula E."/>
            <person name="Courty P.E."/>
            <person name="Kohler A."/>
            <person name="Kuo A."/>
            <person name="LaButti K."/>
            <person name="Pangilinan J."/>
            <person name="Lipzen A."/>
            <person name="Riley R."/>
            <person name="Andreopoulos W."/>
            <person name="He G."/>
            <person name="Johnson J."/>
            <person name="Nolan M."/>
            <person name="Tritt A."/>
            <person name="Barry K.W."/>
            <person name="Grigoriev I.V."/>
            <person name="Nagy L.G."/>
            <person name="Hibbett D."/>
            <person name="Henrissat B."/>
            <person name="Matheny P.B."/>
            <person name="Labbe J."/>
            <person name="Martin F.M."/>
        </authorList>
    </citation>
    <scope>NUCLEOTIDE SEQUENCE</scope>
    <source>
        <strain evidence="1">EC-137</strain>
    </source>
</reference>
<feature type="non-terminal residue" evidence="1">
    <location>
        <position position="92"/>
    </location>
</feature>
<sequence length="92" mass="9043">MASPVQPLPHGTPGPAHHTPPPSGDTSAHPAAAPAQVPPSRPGTQAMPPPQAGERGMASPMQPLPHGTPGPAHHTPPPLGDTSARPAAAPAQ</sequence>
<dbReference type="EMBL" id="MU274309">
    <property type="protein sequence ID" value="KAI0026655.1"/>
    <property type="molecule type" value="Genomic_DNA"/>
</dbReference>